<dbReference type="PROSITE" id="PS51186">
    <property type="entry name" value="GNAT"/>
    <property type="match status" value="1"/>
</dbReference>
<dbReference type="InterPro" id="IPR000182">
    <property type="entry name" value="GNAT_dom"/>
</dbReference>
<reference evidence="2" key="1">
    <citation type="journal article" date="2019" name="MBio">
        <title>Virus Genomes from Deep Sea Sediments Expand the Ocean Megavirome and Support Independent Origins of Viral Gigantism.</title>
        <authorList>
            <person name="Backstrom D."/>
            <person name="Yutin N."/>
            <person name="Jorgensen S.L."/>
            <person name="Dharamshi J."/>
            <person name="Homa F."/>
            <person name="Zaremba-Niedwiedzka K."/>
            <person name="Spang A."/>
            <person name="Wolf Y.I."/>
            <person name="Koonin E.V."/>
            <person name="Ettema T.J."/>
        </authorList>
    </citation>
    <scope>NUCLEOTIDE SEQUENCE</scope>
</reference>
<evidence type="ECO:0000313" key="2">
    <source>
        <dbReference type="EMBL" id="QBK92077.1"/>
    </source>
</evidence>
<dbReference type="PANTHER" id="PTHR43617">
    <property type="entry name" value="L-AMINO ACID N-ACETYLTRANSFERASE"/>
    <property type="match status" value="1"/>
</dbReference>
<dbReference type="InterPro" id="IPR050276">
    <property type="entry name" value="MshD_Acetyltransferase"/>
</dbReference>
<dbReference type="InterPro" id="IPR016181">
    <property type="entry name" value="Acyl_CoA_acyltransferase"/>
</dbReference>
<sequence length="148" mass="17106">MKLVTKHLKDDPWMDDIPLSHDPFPNGSFVGYLVCDGDLATMARIYHKKGSKTAELADVYVAYLLRGKVESGGKKWSHLIMEKILAAAKRRGIHTIWLWVTADNIPAIKLYEKYGFKVVTMSDALKNKMYDKHRWLKGKKILRMKLRM</sequence>
<proteinExistence type="predicted"/>
<dbReference type="SUPFAM" id="SSF55729">
    <property type="entry name" value="Acyl-CoA N-acyltransferases (Nat)"/>
    <property type="match status" value="1"/>
</dbReference>
<name>A0A481Z8G7_9VIRU</name>
<dbReference type="Pfam" id="PF00583">
    <property type="entry name" value="Acetyltransf_1"/>
    <property type="match status" value="1"/>
</dbReference>
<accession>A0A481Z8G7</accession>
<dbReference type="GO" id="GO:0016747">
    <property type="term" value="F:acyltransferase activity, transferring groups other than amino-acyl groups"/>
    <property type="evidence" value="ECO:0007669"/>
    <property type="project" value="InterPro"/>
</dbReference>
<dbReference type="EMBL" id="MK500567">
    <property type="protein sequence ID" value="QBK92077.1"/>
    <property type="molecule type" value="Genomic_DNA"/>
</dbReference>
<dbReference type="Gene3D" id="3.40.630.30">
    <property type="match status" value="1"/>
</dbReference>
<evidence type="ECO:0000259" key="1">
    <source>
        <dbReference type="PROSITE" id="PS51186"/>
    </source>
</evidence>
<keyword evidence="2" id="KW-0808">Transferase</keyword>
<protein>
    <submittedName>
        <fullName evidence="2">Acetyltransferase (GNAT) family protein</fullName>
    </submittedName>
</protein>
<gene>
    <name evidence="2" type="ORF">LCPAC304_04240</name>
</gene>
<organism evidence="2">
    <name type="scientific">Pithovirus LCPAC304</name>
    <dbReference type="NCBI Taxonomy" id="2506594"/>
    <lineage>
        <taxon>Viruses</taxon>
        <taxon>Pithoviruses</taxon>
    </lineage>
</organism>
<feature type="domain" description="N-acetyltransferase" evidence="1">
    <location>
        <begin position="1"/>
        <end position="148"/>
    </location>
</feature>